<keyword evidence="2" id="KW-1185">Reference proteome</keyword>
<comment type="caution">
    <text evidence="1">The sequence shown here is derived from an EMBL/GenBank/DDBJ whole genome shotgun (WGS) entry which is preliminary data.</text>
</comment>
<protein>
    <submittedName>
        <fullName evidence="1">Uncharacterized protein</fullName>
    </submittedName>
</protein>
<dbReference type="AlphaFoldDB" id="A0AAN9A1C5"/>
<evidence type="ECO:0000313" key="2">
    <source>
        <dbReference type="Proteomes" id="UP001381693"/>
    </source>
</evidence>
<organism evidence="1 2">
    <name type="scientific">Halocaridina rubra</name>
    <name type="common">Hawaiian red shrimp</name>
    <dbReference type="NCBI Taxonomy" id="373956"/>
    <lineage>
        <taxon>Eukaryota</taxon>
        <taxon>Metazoa</taxon>
        <taxon>Ecdysozoa</taxon>
        <taxon>Arthropoda</taxon>
        <taxon>Crustacea</taxon>
        <taxon>Multicrustacea</taxon>
        <taxon>Malacostraca</taxon>
        <taxon>Eumalacostraca</taxon>
        <taxon>Eucarida</taxon>
        <taxon>Decapoda</taxon>
        <taxon>Pleocyemata</taxon>
        <taxon>Caridea</taxon>
        <taxon>Atyoidea</taxon>
        <taxon>Atyidae</taxon>
        <taxon>Halocaridina</taxon>
    </lineage>
</organism>
<sequence length="72" mass="7729">MPRNWCQKYAISSTSPDTRSTKISLTAPYQHIDTIVSVATQTLLRPMLSILLLICFVAGVDAPSDSTASASS</sequence>
<evidence type="ECO:0000313" key="1">
    <source>
        <dbReference type="EMBL" id="KAK7066097.1"/>
    </source>
</evidence>
<dbReference type="Proteomes" id="UP001381693">
    <property type="component" value="Unassembled WGS sequence"/>
</dbReference>
<reference evidence="1 2" key="1">
    <citation type="submission" date="2023-11" db="EMBL/GenBank/DDBJ databases">
        <title>Halocaridina rubra genome assembly.</title>
        <authorList>
            <person name="Smith C."/>
        </authorList>
    </citation>
    <scope>NUCLEOTIDE SEQUENCE [LARGE SCALE GENOMIC DNA]</scope>
    <source>
        <strain evidence="1">EP-1</strain>
        <tissue evidence="1">Whole</tissue>
    </source>
</reference>
<proteinExistence type="predicted"/>
<accession>A0AAN9A1C5</accession>
<gene>
    <name evidence="1" type="ORF">SK128_017003</name>
</gene>
<name>A0AAN9A1C5_HALRR</name>
<dbReference type="EMBL" id="JAXCGZ010019439">
    <property type="protein sequence ID" value="KAK7066097.1"/>
    <property type="molecule type" value="Genomic_DNA"/>
</dbReference>